<keyword evidence="8" id="KW-1185">Reference proteome</keyword>
<dbReference type="InterPro" id="IPR013901">
    <property type="entry name" value="Anthrone_oxy"/>
</dbReference>
<proteinExistence type="inferred from homology"/>
<dbReference type="Proteomes" id="UP000193144">
    <property type="component" value="Unassembled WGS sequence"/>
</dbReference>
<keyword evidence="3 6" id="KW-1133">Transmembrane helix</keyword>
<evidence type="ECO:0008006" key="9">
    <source>
        <dbReference type="Google" id="ProtNLM"/>
    </source>
</evidence>
<evidence type="ECO:0000256" key="1">
    <source>
        <dbReference type="ARBA" id="ARBA00004141"/>
    </source>
</evidence>
<organism evidence="7 8">
    <name type="scientific">Clohesyomyces aquaticus</name>
    <dbReference type="NCBI Taxonomy" id="1231657"/>
    <lineage>
        <taxon>Eukaryota</taxon>
        <taxon>Fungi</taxon>
        <taxon>Dikarya</taxon>
        <taxon>Ascomycota</taxon>
        <taxon>Pezizomycotina</taxon>
        <taxon>Dothideomycetes</taxon>
        <taxon>Pleosporomycetidae</taxon>
        <taxon>Pleosporales</taxon>
        <taxon>Lindgomycetaceae</taxon>
        <taxon>Clohesyomyces</taxon>
    </lineage>
</organism>
<accession>A0A1Y1ZXG6</accession>
<dbReference type="AlphaFoldDB" id="A0A1Y1ZXG6"/>
<comment type="similarity">
    <text evidence="5">Belongs to the anthrone oxygenase family.</text>
</comment>
<feature type="transmembrane region" description="Helical" evidence="6">
    <location>
        <begin position="156"/>
        <end position="174"/>
    </location>
</feature>
<gene>
    <name evidence="7" type="ORF">BCR34DRAFT_201939</name>
</gene>
<evidence type="ECO:0000256" key="2">
    <source>
        <dbReference type="ARBA" id="ARBA00022692"/>
    </source>
</evidence>
<feature type="transmembrane region" description="Helical" evidence="6">
    <location>
        <begin position="62"/>
        <end position="80"/>
    </location>
</feature>
<keyword evidence="2 6" id="KW-0812">Transmembrane</keyword>
<sequence length="195" mass="20206">MATGGQRTPSGIFIAQAIGLSTSFYLLGQNATFSVSTIPAVMEAPAPLAARQWKKVFDQGKIVGPALAVASTLATGYLAYEYSTSSRAGKLNLAATILFPSIVPYTFALMGSTNRALISKADSLAATALSDKAAEAGVAKNETVHALLDKWATLNLGRAIITGVGAILALWAALDKVEIFAFRDLSLGTGANRLG</sequence>
<dbReference type="Pfam" id="PF08592">
    <property type="entry name" value="Anthrone_oxy"/>
    <property type="match status" value="1"/>
</dbReference>
<keyword evidence="4 6" id="KW-0472">Membrane</keyword>
<evidence type="ECO:0000256" key="6">
    <source>
        <dbReference type="SAM" id="Phobius"/>
    </source>
</evidence>
<protein>
    <recommendedName>
        <fullName evidence="9">DUF1772-domain-containing protein</fullName>
    </recommendedName>
</protein>
<feature type="transmembrane region" description="Helical" evidence="6">
    <location>
        <begin position="92"/>
        <end position="110"/>
    </location>
</feature>
<evidence type="ECO:0000256" key="5">
    <source>
        <dbReference type="ARBA" id="ARBA00034313"/>
    </source>
</evidence>
<reference evidence="7 8" key="1">
    <citation type="submission" date="2016-07" db="EMBL/GenBank/DDBJ databases">
        <title>Pervasive Adenine N6-methylation of Active Genes in Fungi.</title>
        <authorList>
            <consortium name="DOE Joint Genome Institute"/>
            <person name="Mondo S.J."/>
            <person name="Dannebaum R.O."/>
            <person name="Kuo R.C."/>
            <person name="Labutti K."/>
            <person name="Haridas S."/>
            <person name="Kuo A."/>
            <person name="Salamov A."/>
            <person name="Ahrendt S.R."/>
            <person name="Lipzen A."/>
            <person name="Sullivan W."/>
            <person name="Andreopoulos W.B."/>
            <person name="Clum A."/>
            <person name="Lindquist E."/>
            <person name="Daum C."/>
            <person name="Ramamoorthy G.K."/>
            <person name="Gryganskyi A."/>
            <person name="Culley D."/>
            <person name="Magnuson J.K."/>
            <person name="James T.Y."/>
            <person name="O'Malley M.A."/>
            <person name="Stajich J.E."/>
            <person name="Spatafora J.W."/>
            <person name="Visel A."/>
            <person name="Grigoriev I.V."/>
        </authorList>
    </citation>
    <scope>NUCLEOTIDE SEQUENCE [LARGE SCALE GENOMIC DNA]</scope>
    <source>
        <strain evidence="7 8">CBS 115471</strain>
    </source>
</reference>
<comment type="caution">
    <text evidence="7">The sequence shown here is derived from an EMBL/GenBank/DDBJ whole genome shotgun (WGS) entry which is preliminary data.</text>
</comment>
<dbReference type="PANTHER" id="PTHR35042">
    <property type="entry name" value="ANTHRONE OXYGENASE ENCC"/>
    <property type="match status" value="1"/>
</dbReference>
<evidence type="ECO:0000256" key="4">
    <source>
        <dbReference type="ARBA" id="ARBA00023136"/>
    </source>
</evidence>
<dbReference type="GO" id="GO:0016020">
    <property type="term" value="C:membrane"/>
    <property type="evidence" value="ECO:0007669"/>
    <property type="project" value="UniProtKB-SubCell"/>
</dbReference>
<evidence type="ECO:0000313" key="7">
    <source>
        <dbReference type="EMBL" id="ORY14904.1"/>
    </source>
</evidence>
<dbReference type="OrthoDB" id="5954308at2759"/>
<dbReference type="PANTHER" id="PTHR35042:SF1">
    <property type="entry name" value="DUF1772-DOMAIN-CONTAINING PROTEIN"/>
    <property type="match status" value="1"/>
</dbReference>
<evidence type="ECO:0000313" key="8">
    <source>
        <dbReference type="Proteomes" id="UP000193144"/>
    </source>
</evidence>
<dbReference type="EMBL" id="MCFA01000029">
    <property type="protein sequence ID" value="ORY14904.1"/>
    <property type="molecule type" value="Genomic_DNA"/>
</dbReference>
<evidence type="ECO:0000256" key="3">
    <source>
        <dbReference type="ARBA" id="ARBA00022989"/>
    </source>
</evidence>
<comment type="subcellular location">
    <subcellularLocation>
        <location evidence="1">Membrane</location>
        <topology evidence="1">Multi-pass membrane protein</topology>
    </subcellularLocation>
</comment>
<name>A0A1Y1ZXG6_9PLEO</name>